<name>A0A5B8XXR7_9DELT</name>
<keyword evidence="2" id="KW-1185">Reference proteome</keyword>
<dbReference type="KEGG" id="bbae:FRD01_21595"/>
<organism evidence="1 2">
    <name type="scientific">Microvenator marinus</name>
    <dbReference type="NCBI Taxonomy" id="2600177"/>
    <lineage>
        <taxon>Bacteria</taxon>
        <taxon>Deltaproteobacteria</taxon>
        <taxon>Bradymonadales</taxon>
        <taxon>Microvenatoraceae</taxon>
        <taxon>Microvenator</taxon>
    </lineage>
</organism>
<dbReference type="EMBL" id="CP042467">
    <property type="protein sequence ID" value="QED29778.1"/>
    <property type="molecule type" value="Genomic_DNA"/>
</dbReference>
<reference evidence="1 2" key="1">
    <citation type="submission" date="2019-08" db="EMBL/GenBank/DDBJ databases">
        <authorList>
            <person name="Liang Q."/>
        </authorList>
    </citation>
    <scope>NUCLEOTIDE SEQUENCE [LARGE SCALE GENOMIC DNA]</scope>
    <source>
        <strain evidence="1 2">V1718</strain>
    </source>
</reference>
<dbReference type="RefSeq" id="WP_146963011.1">
    <property type="nucleotide sequence ID" value="NZ_CP042467.1"/>
</dbReference>
<gene>
    <name evidence="1" type="ORF">FRD01_21595</name>
</gene>
<protein>
    <submittedName>
        <fullName evidence="1">Uncharacterized protein</fullName>
    </submittedName>
</protein>
<evidence type="ECO:0000313" key="2">
    <source>
        <dbReference type="Proteomes" id="UP000321595"/>
    </source>
</evidence>
<dbReference type="Proteomes" id="UP000321595">
    <property type="component" value="Chromosome"/>
</dbReference>
<accession>A0A5B8XXR7</accession>
<dbReference type="AlphaFoldDB" id="A0A5B8XXR7"/>
<proteinExistence type="predicted"/>
<sequence>MKKFFPLLLIAGCATTPAEPTDDAAESTTTDLVAQCEAAKNVFTQRQERLLATSTAAPDVFIGAINEFQAERETLNDSHPCAAEGPAVVERNQTFRAMKSGGASTLDEATIKAVQQAATDLDATQKLLEARFATGDEPNEVLRRLASDYSRTKVNREWEAFQTAGRYSDLGEAGTTCIFGRQEFDPQQEMEKLYTYVFGGGGDVHALCRVPLPASRFAGDPNSAVEILLDDDRDVKNGVLATVKLGTIEAFKETQFFRARFSLPDSRLRAEEGKSAYYHVSVRFARPQMGDETPVSDGFFWWNE</sequence>
<evidence type="ECO:0000313" key="1">
    <source>
        <dbReference type="EMBL" id="QED29778.1"/>
    </source>
</evidence>